<dbReference type="Proteomes" id="UP001479290">
    <property type="component" value="Unassembled WGS sequence"/>
</dbReference>
<feature type="chain" id="PRO_5043699547" description="Fibronectin type-III domain-containing protein" evidence="1">
    <location>
        <begin position="23"/>
        <end position="664"/>
    </location>
</feature>
<dbReference type="InterPro" id="IPR040581">
    <property type="entry name" value="Thioredoxin_11"/>
</dbReference>
<dbReference type="CDD" id="cd00063">
    <property type="entry name" value="FN3"/>
    <property type="match status" value="1"/>
</dbReference>
<reference evidence="3 4" key="1">
    <citation type="submission" date="2024-05" db="EMBL/GenBank/DDBJ databases">
        <title>A high-quality chromosomal-level genome assembly of Topmouth culter (Culter alburnus).</title>
        <authorList>
            <person name="Zhao H."/>
        </authorList>
    </citation>
    <scope>NUCLEOTIDE SEQUENCE [LARGE SCALE GENOMIC DNA]</scope>
    <source>
        <strain evidence="3">CATC2023</strain>
        <tissue evidence="3">Muscle</tissue>
    </source>
</reference>
<proteinExistence type="predicted"/>
<comment type="caution">
    <text evidence="3">The sequence shown here is derived from an EMBL/GenBank/DDBJ whole genome shotgun (WGS) entry which is preliminary data.</text>
</comment>
<keyword evidence="4" id="KW-1185">Reference proteome</keyword>
<sequence length="664" mass="75256">MCYKYFLFFLFSLLCPWPIEVAALGRPLSLGMLYDCREDTFIPGVTLWDTKSLNENVNIHPQYRTKEKFSSSDSLSSKSSLLDVSASLKASFLGGLVEVGGSGKFLHDTKSSHQQSRVTMYYSVTTRYEHLTMSQLSQITYPQVFDQKTATHVVVAVLYGAQAIMVFDRTISDEEKKQEIEGKLNVVVQSISSFSIDGEGSVNMNEDDKKIAENTICTFYGDFLLEQNPTTYMEAIQIYKKLPELIKENPNSVVPIKVWLYPLHLLDNKAAQLEREITTSLVSSIEDIIEELGEAERTYNDLIKSAMVNAFSDIKKRLHSYQESFMIYKSRLLGEVGRILPAIRGGKMEEKSLEEFLKKHSRSPFNADMLNHWLHGAKSELHILSSVTKSLEGIKIEGLYFPMTIFFSRNVDAVVCFTFTSLKYEDPYLSTLKEFLESDRHKELDGSNNTFSVKSLRKWFNDPKVIIKMIENVSQFRRFAEANKDDKSIRFIISAIPNPSIAGSSIYLYEKGELTDTQFQPMSKPSPPIVKKVLAQGVTYKLQKSSSGERVQYRVEYKQVKSHSGAEEPWLFIDTYDEDITLTGLESGKHYVIHYKIVAKVGLSEASDPVSVSLSAPPSRNVFSLDGFFISPELTWSDGEQFCKNHGGEMVIIKSEEKQVGLCK</sequence>
<dbReference type="PANTHER" id="PTHR31594:SF11">
    <property type="entry name" value="NEOVERRUCOTOXIN SUBUNIT ALPHA-LIKE ISOFORM X1-RELATED"/>
    <property type="match status" value="1"/>
</dbReference>
<dbReference type="PANTHER" id="PTHR31594">
    <property type="entry name" value="AIG1-TYPE G DOMAIN-CONTAINING PROTEIN"/>
    <property type="match status" value="1"/>
</dbReference>
<dbReference type="InterPro" id="IPR056072">
    <property type="entry name" value="SNTX_MACPF/CDC-like_dom"/>
</dbReference>
<keyword evidence="1" id="KW-0732">Signal</keyword>
<dbReference type="InterPro" id="IPR052090">
    <property type="entry name" value="Cytolytic_pore-forming_toxin"/>
</dbReference>
<organism evidence="3 4">
    <name type="scientific">Culter alburnus</name>
    <name type="common">Topmouth culter</name>
    <dbReference type="NCBI Taxonomy" id="194366"/>
    <lineage>
        <taxon>Eukaryota</taxon>
        <taxon>Metazoa</taxon>
        <taxon>Chordata</taxon>
        <taxon>Craniata</taxon>
        <taxon>Vertebrata</taxon>
        <taxon>Euteleostomi</taxon>
        <taxon>Actinopterygii</taxon>
        <taxon>Neopterygii</taxon>
        <taxon>Teleostei</taxon>
        <taxon>Ostariophysi</taxon>
        <taxon>Cypriniformes</taxon>
        <taxon>Xenocyprididae</taxon>
        <taxon>Xenocypridinae</taxon>
        <taxon>Culter</taxon>
    </lineage>
</organism>
<feature type="domain" description="Fibronectin type-III" evidence="2">
    <location>
        <begin position="524"/>
        <end position="618"/>
    </location>
</feature>
<dbReference type="InterPro" id="IPR013783">
    <property type="entry name" value="Ig-like_fold"/>
</dbReference>
<dbReference type="Pfam" id="PF21109">
    <property type="entry name" value="Stonustoxin_helical"/>
    <property type="match status" value="1"/>
</dbReference>
<evidence type="ECO:0000259" key="2">
    <source>
        <dbReference type="PROSITE" id="PS50853"/>
    </source>
</evidence>
<evidence type="ECO:0000313" key="3">
    <source>
        <dbReference type="EMBL" id="KAK9978874.1"/>
    </source>
</evidence>
<dbReference type="AlphaFoldDB" id="A0AAW2B226"/>
<dbReference type="Pfam" id="PF24674">
    <property type="entry name" value="MACPF_SNTX"/>
    <property type="match status" value="1"/>
</dbReference>
<name>A0AAW2B226_CULAL</name>
<feature type="non-terminal residue" evidence="3">
    <location>
        <position position="1"/>
    </location>
</feature>
<dbReference type="InterPro" id="IPR003961">
    <property type="entry name" value="FN3_dom"/>
</dbReference>
<feature type="signal peptide" evidence="1">
    <location>
        <begin position="1"/>
        <end position="22"/>
    </location>
</feature>
<gene>
    <name evidence="3" type="ORF">ABG768_020612</name>
</gene>
<dbReference type="EMBL" id="JAWDJR010000003">
    <property type="protein sequence ID" value="KAK9978874.1"/>
    <property type="molecule type" value="Genomic_DNA"/>
</dbReference>
<dbReference type="Pfam" id="PF18078">
    <property type="entry name" value="Thioredoxin_11"/>
    <property type="match status" value="1"/>
</dbReference>
<dbReference type="InterPro" id="IPR036116">
    <property type="entry name" value="FN3_sf"/>
</dbReference>
<evidence type="ECO:0000256" key="1">
    <source>
        <dbReference type="SAM" id="SignalP"/>
    </source>
</evidence>
<dbReference type="Gene3D" id="2.60.40.10">
    <property type="entry name" value="Immunoglobulins"/>
    <property type="match status" value="1"/>
</dbReference>
<evidence type="ECO:0000313" key="4">
    <source>
        <dbReference type="Proteomes" id="UP001479290"/>
    </source>
</evidence>
<protein>
    <recommendedName>
        <fullName evidence="2">Fibronectin type-III domain-containing protein</fullName>
    </recommendedName>
</protein>
<accession>A0AAW2B226</accession>
<dbReference type="SUPFAM" id="SSF49265">
    <property type="entry name" value="Fibronectin type III"/>
    <property type="match status" value="1"/>
</dbReference>
<dbReference type="PROSITE" id="PS50853">
    <property type="entry name" value="FN3"/>
    <property type="match status" value="1"/>
</dbReference>
<dbReference type="InterPro" id="IPR048997">
    <property type="entry name" value="Stonustoxin-like_helical"/>
</dbReference>